<dbReference type="RefSeq" id="XP_008603836.1">
    <property type="nucleotide sequence ID" value="XM_008605614.1"/>
</dbReference>
<keyword evidence="7 10" id="KW-0472">Membrane</keyword>
<dbReference type="STRING" id="1156394.T0SAP6"/>
<dbReference type="Pfam" id="PF08454">
    <property type="entry name" value="RIH_assoc"/>
    <property type="match status" value="1"/>
</dbReference>
<dbReference type="SUPFAM" id="SSF48371">
    <property type="entry name" value="ARM repeat"/>
    <property type="match status" value="1"/>
</dbReference>
<dbReference type="Proteomes" id="UP000030762">
    <property type="component" value="Unassembled WGS sequence"/>
</dbReference>
<evidence type="ECO:0000259" key="15">
    <source>
        <dbReference type="Pfam" id="PF08454"/>
    </source>
</evidence>
<dbReference type="OrthoDB" id="72778at2759"/>
<dbReference type="InterPro" id="IPR014821">
    <property type="entry name" value="Ins145_P3_rcpt"/>
</dbReference>
<evidence type="ECO:0000256" key="9">
    <source>
        <dbReference type="ARBA" id="ARBA00023303"/>
    </source>
</evidence>
<keyword evidence="4" id="KW-0677">Repeat</keyword>
<dbReference type="Pfam" id="PF00520">
    <property type="entry name" value="Ion_trans"/>
    <property type="match status" value="1"/>
</dbReference>
<evidence type="ECO:0000313" key="17">
    <source>
        <dbReference type="EMBL" id="EQC42413.1"/>
    </source>
</evidence>
<evidence type="ECO:0000256" key="2">
    <source>
        <dbReference type="ARBA" id="ARBA00022448"/>
    </source>
</evidence>
<dbReference type="InterPro" id="IPR036300">
    <property type="entry name" value="MIR_dom_sf"/>
</dbReference>
<dbReference type="InterPro" id="IPR015925">
    <property type="entry name" value="Ryanodine_IP3_receptor"/>
</dbReference>
<dbReference type="InterPro" id="IPR005821">
    <property type="entry name" value="Ion_trans_dom"/>
</dbReference>
<dbReference type="GO" id="GO:0005262">
    <property type="term" value="F:calcium channel activity"/>
    <property type="evidence" value="ECO:0007669"/>
    <property type="project" value="InterPro"/>
</dbReference>
<evidence type="ECO:0000256" key="4">
    <source>
        <dbReference type="ARBA" id="ARBA00022737"/>
    </source>
</evidence>
<gene>
    <name evidence="17" type="ORF">SDRG_00149</name>
</gene>
<feature type="transmembrane region" description="Helical" evidence="10">
    <location>
        <begin position="2187"/>
        <end position="2206"/>
    </location>
</feature>
<evidence type="ECO:0000256" key="8">
    <source>
        <dbReference type="ARBA" id="ARBA00023286"/>
    </source>
</evidence>
<keyword evidence="9" id="KW-0407">Ion channel</keyword>
<keyword evidence="18" id="KW-1185">Reference proteome</keyword>
<name>T0SAP6_SAPDV</name>
<keyword evidence="5 10" id="KW-1133">Transmembrane helix</keyword>
<feature type="signal peptide" evidence="11">
    <location>
        <begin position="1"/>
        <end position="16"/>
    </location>
</feature>
<dbReference type="InterPro" id="IPR016093">
    <property type="entry name" value="MIR_motif"/>
</dbReference>
<dbReference type="VEuPathDB" id="FungiDB:SDRG_00149"/>
<keyword evidence="11" id="KW-0732">Signal</keyword>
<evidence type="ECO:0000256" key="11">
    <source>
        <dbReference type="SAM" id="SignalP"/>
    </source>
</evidence>
<evidence type="ECO:0000259" key="13">
    <source>
        <dbReference type="Pfam" id="PF01365"/>
    </source>
</evidence>
<organism evidence="17 18">
    <name type="scientific">Saprolegnia diclina (strain VS20)</name>
    <dbReference type="NCBI Taxonomy" id="1156394"/>
    <lineage>
        <taxon>Eukaryota</taxon>
        <taxon>Sar</taxon>
        <taxon>Stramenopiles</taxon>
        <taxon>Oomycota</taxon>
        <taxon>Saprolegniomycetes</taxon>
        <taxon>Saprolegniales</taxon>
        <taxon>Saprolegniaceae</taxon>
        <taxon>Saprolegnia</taxon>
    </lineage>
</organism>
<sequence>MAKLCVGDLVLLVAQGSDPSWSPESSADPHPAIGFLASCEHAVPSSGIVHRAAVVETLTQTEVLEPKSVLPCVFRVETVLNKEDIVRVDLQRKLDSHALEHEMTCKGYGTEVKLGQCIRLVHYHTNQVLCINVNERGVQPFTMKVGFESPHAFNVACDVPAREQWLDSWLEVQAPVKTKIDGDTVLIEDVVHLYSARWERYLDVATSRFRESILDVVAGYGKTRWQLVPFAKHESPTSSIPALRGGDILRFCHVESEHVLQLTSDALALNSTTSSNALWAVEPLHAKWGGQAIASDVIQLRHIASGKLLGITANAPLCISASSTDNGPATFFKLASKHAGSTSFHIQHDESGVWLCGVAGSDDATIPLHCCRTVRDSDVFRVHLPSATEVYVLLDVLFTKNQFARHCAQLERVPHLKGLTFQDVQPLEICLRAVHSVLRQHPSLKFILWDQSVLASLLDNFAVILHAHQGAYQRHAELRTCVRALCFLIEDYVTDDPTSQRTIHPYLPMLQDLLGANEAVAKALTACVRDNESFLHCISRRQIQETLDRMAQPAAFEWAHEYWVYLETLCTCNGVVLGKNQALILEELLVRNILPTLVVQGSEVLVLVPQMTATWEVVASALGEPTQLYVANAFCLLARLHRDDARPSSPLMQFVVDHGLRLLENETIPDCIRAGLCAYMTAHDVHGHASTLFYKQDFSAVSYARSWLVPSKPMCTRTLDPSSSWTWEECMDQITPYATFAETYLTRTIAANPEVLARGTRQLLLAVIALAETCVCLGYYQTPKLLTALVRVLVTYLGSATGDAVDIKVRICHVLSKLATGRLNNQVSALVDVVRQHSAAVSAMTHLALEDAFHTVLVQDDCYANVHYVDVLCSLCRHGCHELTMLALGLLYSYFNTLPEIRRIAESLLILTSDAWERIYDELRDIAHAMDGENPEVPLHRALAVVTAQPLEKYQQMQRLLFHVGLHTIVIGLLQRQATRASTEWIRQCYQILVHMIGCDRSFESLLVAHVDLFLRDLPFFPSEVSHFVRSVLGHNEALVQSIPAAQVTRVADLLVAPTFLEAPSARSRLLEVLLHLVVTKQGEYIETNQTLVFNALSSHPTTLDLFTEEAGYQARLDLMARVDKPLEMVLLTSTHCIESMLKAHPDLHRLHYHATLLHLLSACSQGKNHRVEVECRSLLSLNEIVRALVDGRTVFSVRKALLAFLDAAYFDVQIPIAGLAENPAVWSLLQYVVHDLTVVLHMADAKYFEGKELPANVEVTLATLTSEARIFSAILAFLDDGVLPMLTNFFSQVAMTLTTAHAKHSQVTMHIVAVLVKILDIPRLPERTKAATIAVVSSIKENSILAEHSPSVTLTSAASSFSRLVSHKLRTISVLRVWKSEIKRQSLWHKVKREAPRIRAISTATSMRPRKDSGSFRLRYRVDAAANCTVDTPIEAFVPAQLRGFLSGFESTALYRSTLLQAETSFVQALLSPSMDDVVSHVIAYMCQHDKESATNAHEQPHVHLNLLGWLLDGRDEDLCEQQDRLARLGGGAMVLQLLSKAIHDVHGYPTLVQETLHVGLAMLRDGNPRVQADMFGHVQALGESFVSRLVHFLRLPHDDELLPIVMDLLEFLRLLCENHFAPMQHYVRNQRNAVRTYDLVDEVISYLCGFLWVVDPRTHSLVWNITSAMHLGVVVQALNTLAEFVQGCDANQRSVGASTELLHAINDVLRHHHATHPSLSSDAELPLVYDNCSVTQVQELKHSAIVLVYSILEGNRDARMPARMLATLDVATWSAYCNDVKREYDVYARLVERALETTSVAKAAVTIDASEHERHLLTSLEADEVSVETLQAKVRSHWTICCDVYVLFQTLLTPSDDAVATMQTQLEAGAPSFFNWTKLAASVGSIEIVRETDLETIYFRIPDICLSHWEHRVIRDSRERMVYMFTKDSQMSKLDSFHRYSVLLLEELQYCAHLDASPSPLLRLVLHAEDPVMHLTFWLALGLNGLHLFNHSFGTGDMATVDARVYVLAVVMAVSHFGLSLVRLVVSMVSRRQYILSNYKWQRLRAETAGAPRVLQNEAVTTPLLTTHALLSLPSDLVKLVLDRQTVPSGTCKTFTATSRSPVPSTDVPIEARVSSLALVVYNTKYNLLYSILGCLGCVLLVPALSVRGLRIVCYALMLLDVCFHRTLSNALLAVEQNRNSLVQTFYLICVVVYIYTAVGYMLFHDQYGVLDEVNTGCRTLMECVITHFNQGLRQDIASVMHIVSWQSNPTISVLRLGFDVSYWLIICVLLLNIIGGIIIDAFGELRDHRASIEKDMESNCFICGIDSLQFQRHGDGFDAHVRHDHNMWQYMFYRQHLYEKRPQEYTGQESYVADLLMAGETSFYPVGKAKRLAAT</sequence>
<dbReference type="EMBL" id="JH767132">
    <property type="protein sequence ID" value="EQC42413.1"/>
    <property type="molecule type" value="Genomic_DNA"/>
</dbReference>
<dbReference type="PANTHER" id="PTHR13715:SF99">
    <property type="entry name" value="INOSITOL 1,4,5-TRISPHOSPHATE RECEPTOR-LIKE PROTEIN A"/>
    <property type="match status" value="1"/>
</dbReference>
<evidence type="ECO:0000256" key="10">
    <source>
        <dbReference type="SAM" id="Phobius"/>
    </source>
</evidence>
<feature type="domain" description="Inositol 1,4,5-trisphosphate/ryanodine receptor" evidence="16">
    <location>
        <begin position="42"/>
        <end position="232"/>
    </location>
</feature>
<dbReference type="Pfam" id="PF08709">
    <property type="entry name" value="Ins145_P3_rec"/>
    <property type="match status" value="1"/>
</dbReference>
<evidence type="ECO:0000256" key="1">
    <source>
        <dbReference type="ARBA" id="ARBA00004127"/>
    </source>
</evidence>
<keyword evidence="3 10" id="KW-0812">Transmembrane</keyword>
<evidence type="ECO:0000259" key="14">
    <source>
        <dbReference type="Pfam" id="PF02815"/>
    </source>
</evidence>
<dbReference type="InterPro" id="IPR013662">
    <property type="entry name" value="RIH_assoc-dom"/>
</dbReference>
<dbReference type="Pfam" id="PF02815">
    <property type="entry name" value="MIR"/>
    <property type="match status" value="1"/>
</dbReference>
<evidence type="ECO:0000256" key="6">
    <source>
        <dbReference type="ARBA" id="ARBA00023065"/>
    </source>
</evidence>
<evidence type="ECO:0000256" key="7">
    <source>
        <dbReference type="ARBA" id="ARBA00023136"/>
    </source>
</evidence>
<dbReference type="InterPro" id="IPR016024">
    <property type="entry name" value="ARM-type_fold"/>
</dbReference>
<evidence type="ECO:0000259" key="12">
    <source>
        <dbReference type="Pfam" id="PF00520"/>
    </source>
</evidence>
<dbReference type="InParanoid" id="T0SAP6"/>
<keyword evidence="6" id="KW-0406">Ion transport</keyword>
<feature type="domain" description="Ion transport" evidence="12">
    <location>
        <begin position="2131"/>
        <end position="2292"/>
    </location>
</feature>
<dbReference type="PANTHER" id="PTHR13715">
    <property type="entry name" value="RYANODINE RECEPTOR AND IP3 RECEPTOR"/>
    <property type="match status" value="1"/>
</dbReference>
<dbReference type="SUPFAM" id="SSF82109">
    <property type="entry name" value="MIR domain"/>
    <property type="match status" value="1"/>
</dbReference>
<feature type="transmembrane region" description="Helical" evidence="10">
    <location>
        <begin position="2265"/>
        <end position="2285"/>
    </location>
</feature>
<dbReference type="Gene3D" id="2.80.10.50">
    <property type="match status" value="2"/>
</dbReference>
<comment type="subcellular location">
    <subcellularLocation>
        <location evidence="1">Endomembrane system</location>
        <topology evidence="1">Multi-pass membrane protein</topology>
    </subcellularLocation>
</comment>
<evidence type="ECO:0000256" key="5">
    <source>
        <dbReference type="ARBA" id="ARBA00022989"/>
    </source>
</evidence>
<keyword evidence="8" id="KW-1071">Ligand-gated ion channel</keyword>
<proteinExistence type="predicted"/>
<feature type="transmembrane region" description="Helical" evidence="10">
    <location>
        <begin position="2130"/>
        <end position="2148"/>
    </location>
</feature>
<dbReference type="GO" id="GO:0016020">
    <property type="term" value="C:membrane"/>
    <property type="evidence" value="ECO:0007669"/>
    <property type="project" value="InterPro"/>
</dbReference>
<protein>
    <submittedName>
        <fullName evidence="17">Uncharacterized protein</fullName>
    </submittedName>
</protein>
<dbReference type="GeneID" id="19940876"/>
<dbReference type="InterPro" id="IPR000699">
    <property type="entry name" value="RIH_dom"/>
</dbReference>
<keyword evidence="2" id="KW-0813">Transport</keyword>
<dbReference type="Pfam" id="PF01365">
    <property type="entry name" value="RYDR_ITPR"/>
    <property type="match status" value="1"/>
</dbReference>
<accession>T0SAP6</accession>
<evidence type="ECO:0000313" key="18">
    <source>
        <dbReference type="Proteomes" id="UP000030762"/>
    </source>
</evidence>
<dbReference type="GO" id="GO:0012505">
    <property type="term" value="C:endomembrane system"/>
    <property type="evidence" value="ECO:0007669"/>
    <property type="project" value="UniProtKB-SubCell"/>
</dbReference>
<dbReference type="Gene3D" id="1.10.287.70">
    <property type="match status" value="1"/>
</dbReference>
<feature type="domain" description="RyR/IP3R Homology associated" evidence="15">
    <location>
        <begin position="1606"/>
        <end position="1711"/>
    </location>
</feature>
<feature type="chain" id="PRO_5004571545" evidence="11">
    <location>
        <begin position="17"/>
        <end position="2378"/>
    </location>
</feature>
<reference evidence="17 18" key="1">
    <citation type="submission" date="2012-04" db="EMBL/GenBank/DDBJ databases">
        <title>The Genome Sequence of Saprolegnia declina VS20.</title>
        <authorList>
            <consortium name="The Broad Institute Genome Sequencing Platform"/>
            <person name="Russ C."/>
            <person name="Nusbaum C."/>
            <person name="Tyler B."/>
            <person name="van West P."/>
            <person name="Dieguez-Uribeondo J."/>
            <person name="de Bruijn I."/>
            <person name="Tripathy S."/>
            <person name="Jiang R."/>
            <person name="Young S.K."/>
            <person name="Zeng Q."/>
            <person name="Gargeya S."/>
            <person name="Fitzgerald M."/>
            <person name="Haas B."/>
            <person name="Abouelleil A."/>
            <person name="Alvarado L."/>
            <person name="Arachchi H.M."/>
            <person name="Berlin A."/>
            <person name="Chapman S.B."/>
            <person name="Goldberg J."/>
            <person name="Griggs A."/>
            <person name="Gujja S."/>
            <person name="Hansen M."/>
            <person name="Howarth C."/>
            <person name="Imamovic A."/>
            <person name="Larimer J."/>
            <person name="McCowen C."/>
            <person name="Montmayeur A."/>
            <person name="Murphy C."/>
            <person name="Neiman D."/>
            <person name="Pearson M."/>
            <person name="Priest M."/>
            <person name="Roberts A."/>
            <person name="Saif S."/>
            <person name="Shea T."/>
            <person name="Sisk P."/>
            <person name="Sykes S."/>
            <person name="Wortman J."/>
            <person name="Nusbaum C."/>
            <person name="Birren B."/>
        </authorList>
    </citation>
    <scope>NUCLEOTIDE SEQUENCE [LARGE SCALE GENOMIC DNA]</scope>
    <source>
        <strain evidence="17 18">VS20</strain>
    </source>
</reference>
<evidence type="ECO:0000256" key="3">
    <source>
        <dbReference type="ARBA" id="ARBA00022692"/>
    </source>
</evidence>
<dbReference type="eggNOG" id="KOG3533">
    <property type="taxonomic scope" value="Eukaryota"/>
</dbReference>
<evidence type="ECO:0000259" key="16">
    <source>
        <dbReference type="Pfam" id="PF08709"/>
    </source>
</evidence>
<feature type="domain" description="MIR" evidence="14">
    <location>
        <begin position="243"/>
        <end position="337"/>
    </location>
</feature>
<feature type="domain" description="RIH" evidence="13">
    <location>
        <begin position="436"/>
        <end position="591"/>
    </location>
</feature>
<feature type="transmembrane region" description="Helical" evidence="10">
    <location>
        <begin position="2007"/>
        <end position="2028"/>
    </location>
</feature>
<dbReference type="OMA" id="HALEHEM"/>